<feature type="chain" id="PRO_5039316062" evidence="6">
    <location>
        <begin position="23"/>
        <end position="749"/>
    </location>
</feature>
<dbReference type="EMBL" id="JADILZ010000030">
    <property type="protein sequence ID" value="MBO8477951.1"/>
    <property type="molecule type" value="Genomic_DNA"/>
</dbReference>
<proteinExistence type="inferred from homology"/>
<comment type="subcellular location">
    <subcellularLocation>
        <location evidence="1">Cell outer membrane</location>
    </subcellularLocation>
</comment>
<evidence type="ECO:0000259" key="8">
    <source>
        <dbReference type="Pfam" id="PF14322"/>
    </source>
</evidence>
<dbReference type="Gene3D" id="1.25.40.390">
    <property type="match status" value="1"/>
</dbReference>
<protein>
    <submittedName>
        <fullName evidence="9">RagB/SusD family nutrient uptake outer membrane protein</fullName>
    </submittedName>
</protein>
<comment type="caution">
    <text evidence="9">The sequence shown here is derived from an EMBL/GenBank/DDBJ whole genome shotgun (WGS) entry which is preliminary data.</text>
</comment>
<evidence type="ECO:0000256" key="6">
    <source>
        <dbReference type="SAM" id="SignalP"/>
    </source>
</evidence>
<feature type="domain" description="SusD-like N-terminal" evidence="8">
    <location>
        <begin position="118"/>
        <end position="245"/>
    </location>
</feature>
<dbReference type="PROSITE" id="PS51257">
    <property type="entry name" value="PROKAR_LIPOPROTEIN"/>
    <property type="match status" value="1"/>
</dbReference>
<dbReference type="InterPro" id="IPR012944">
    <property type="entry name" value="SusD_RagB_dom"/>
</dbReference>
<evidence type="ECO:0000256" key="5">
    <source>
        <dbReference type="ARBA" id="ARBA00023237"/>
    </source>
</evidence>
<dbReference type="Pfam" id="PF14322">
    <property type="entry name" value="SusD-like_3"/>
    <property type="match status" value="1"/>
</dbReference>
<keyword evidence="3 6" id="KW-0732">Signal</keyword>
<dbReference type="InterPro" id="IPR011990">
    <property type="entry name" value="TPR-like_helical_dom_sf"/>
</dbReference>
<feature type="signal peptide" evidence="6">
    <location>
        <begin position="1"/>
        <end position="22"/>
    </location>
</feature>
<evidence type="ECO:0000259" key="7">
    <source>
        <dbReference type="Pfam" id="PF07980"/>
    </source>
</evidence>
<evidence type="ECO:0000256" key="3">
    <source>
        <dbReference type="ARBA" id="ARBA00022729"/>
    </source>
</evidence>
<evidence type="ECO:0000256" key="4">
    <source>
        <dbReference type="ARBA" id="ARBA00023136"/>
    </source>
</evidence>
<dbReference type="SUPFAM" id="SSF48452">
    <property type="entry name" value="TPR-like"/>
    <property type="match status" value="1"/>
</dbReference>
<keyword evidence="4" id="KW-0472">Membrane</keyword>
<dbReference type="Proteomes" id="UP000823771">
    <property type="component" value="Unassembled WGS sequence"/>
</dbReference>
<reference evidence="9" key="2">
    <citation type="journal article" date="2021" name="PeerJ">
        <title>Extensive microbial diversity within the chicken gut microbiome revealed by metagenomics and culture.</title>
        <authorList>
            <person name="Gilroy R."/>
            <person name="Ravi A."/>
            <person name="Getino M."/>
            <person name="Pursley I."/>
            <person name="Horton D.L."/>
            <person name="Alikhan N.F."/>
            <person name="Baker D."/>
            <person name="Gharbi K."/>
            <person name="Hall N."/>
            <person name="Watson M."/>
            <person name="Adriaenssens E.M."/>
            <person name="Foster-Nyarko E."/>
            <person name="Jarju S."/>
            <person name="Secka A."/>
            <person name="Antonio M."/>
            <person name="Oren A."/>
            <person name="Chaudhuri R.R."/>
            <person name="La Ragione R."/>
            <person name="Hildebrand F."/>
            <person name="Pallen M.J."/>
        </authorList>
    </citation>
    <scope>NUCLEOTIDE SEQUENCE</scope>
    <source>
        <strain evidence="9">2478</strain>
    </source>
</reference>
<gene>
    <name evidence="9" type="ORF">IAB80_03570</name>
</gene>
<name>A0A9D9ITD3_9BACT</name>
<comment type="similarity">
    <text evidence="2">Belongs to the SusD family.</text>
</comment>
<reference evidence="9" key="1">
    <citation type="submission" date="2020-10" db="EMBL/GenBank/DDBJ databases">
        <authorList>
            <person name="Gilroy R."/>
        </authorList>
    </citation>
    <scope>NUCLEOTIDE SEQUENCE</scope>
    <source>
        <strain evidence="9">2478</strain>
    </source>
</reference>
<feature type="domain" description="RagB/SusD" evidence="7">
    <location>
        <begin position="360"/>
        <end position="740"/>
    </location>
</feature>
<evidence type="ECO:0000256" key="1">
    <source>
        <dbReference type="ARBA" id="ARBA00004442"/>
    </source>
</evidence>
<evidence type="ECO:0000313" key="9">
    <source>
        <dbReference type="EMBL" id="MBO8477951.1"/>
    </source>
</evidence>
<dbReference type="GO" id="GO:0009279">
    <property type="term" value="C:cell outer membrane"/>
    <property type="evidence" value="ECO:0007669"/>
    <property type="project" value="UniProtKB-SubCell"/>
</dbReference>
<organism evidence="9 10">
    <name type="scientific">Candidatus Cryptobacteroides excrementipullorum</name>
    <dbReference type="NCBI Taxonomy" id="2840761"/>
    <lineage>
        <taxon>Bacteria</taxon>
        <taxon>Pseudomonadati</taxon>
        <taxon>Bacteroidota</taxon>
        <taxon>Bacteroidia</taxon>
        <taxon>Bacteroidales</taxon>
        <taxon>Candidatus Cryptobacteroides</taxon>
    </lineage>
</organism>
<keyword evidence="5" id="KW-0998">Cell outer membrane</keyword>
<accession>A0A9D9ITD3</accession>
<dbReference type="InterPro" id="IPR033985">
    <property type="entry name" value="SusD-like_N"/>
</dbReference>
<sequence>MKLNIKSILLLALIGTAPAAFTGCNSWLELQPVSQITPEGYFKTPDQVANYLNNYYTQLLLHPYNMGNSARMYHNGGYDTGMSQLDNNTDIFIVGTGSQSYFGDTGQWLVGSGKALQGTYFSRIRICNYFFEQVQNNIDAGEYDASEMPSVNHYLGEMYFLRAVTYYNALVQYGDFPIITTVLPDDQNEIVEASKRMPRNEVARFILQDLDNAISLLQNRNDALVFQGRRVNKQVAQLFKSRVALFEGTFEKYHQGSGRVPGDANWPGASMSWNQGKSFNINEEISFFLDQAKTAAKEVADYTDLTTNSHRINPEIGTFSNWNPYFEMFGQNDLSGVNEVLMWREYSVARSILHRVGYRAMVGCNDGFTRQFVESFLRKDGTPIYRGAYDDTSLDKVVEGRDERLQLFLWTESSVMVSDPASNRIVGSKFFHPDILTSETQIRAITGYQSRKYFTYDSSQTVNDEGQGQTGAPMFRSVEAMLNYMEADCEEDGNIDGISQGYWEQIRTRAGFDPGSIQTSIDQTDISQEEDLGSYSGGQKLQNMTLYNIRRERMNELFGEGLRYSDLIRWRSFDQMIGGATRFIPEGVNFWGEESEFKNSYLYEWDGKYWERQYETKEIENPDGTTTPETKELGDGNIIITQNDMGEQAPAYRYIDDETGEEVTTFLREIKANEETDATLSSPEHQYLRPTSRTQNNNQLYDGYRWHNAYYLCPIGVNDMRYSSPDTDVATAYLYQNPFWPDEAGSPEE</sequence>
<dbReference type="Pfam" id="PF07980">
    <property type="entry name" value="SusD_RagB"/>
    <property type="match status" value="1"/>
</dbReference>
<dbReference type="AlphaFoldDB" id="A0A9D9ITD3"/>
<evidence type="ECO:0000256" key="2">
    <source>
        <dbReference type="ARBA" id="ARBA00006275"/>
    </source>
</evidence>
<evidence type="ECO:0000313" key="10">
    <source>
        <dbReference type="Proteomes" id="UP000823771"/>
    </source>
</evidence>